<reference evidence="10 11" key="1">
    <citation type="submission" date="2020-08" db="EMBL/GenBank/DDBJ databases">
        <authorList>
            <person name="Hejnol A."/>
        </authorList>
    </citation>
    <scope>NUCLEOTIDE SEQUENCE [LARGE SCALE GENOMIC DNA]</scope>
</reference>
<gene>
    <name evidence="10" type="ORF">DGYR_LOCUS2481</name>
</gene>
<evidence type="ECO:0000259" key="9">
    <source>
        <dbReference type="PROSITE" id="PS51469"/>
    </source>
</evidence>
<comment type="subcellular location">
    <subcellularLocation>
        <location evidence="1">Membrane</location>
    </subcellularLocation>
</comment>
<dbReference type="AlphaFoldDB" id="A0A7I8VAZ3"/>
<dbReference type="EMBL" id="CAJFCJ010000004">
    <property type="protein sequence ID" value="CAD5113505.1"/>
    <property type="molecule type" value="Genomic_DNA"/>
</dbReference>
<organism evidence="10 11">
    <name type="scientific">Dimorphilus gyrociliatus</name>
    <dbReference type="NCBI Taxonomy" id="2664684"/>
    <lineage>
        <taxon>Eukaryota</taxon>
        <taxon>Metazoa</taxon>
        <taxon>Spiralia</taxon>
        <taxon>Lophotrochozoa</taxon>
        <taxon>Annelida</taxon>
        <taxon>Polychaeta</taxon>
        <taxon>Polychaeta incertae sedis</taxon>
        <taxon>Dinophilidae</taxon>
        <taxon>Dimorphilus</taxon>
    </lineage>
</organism>
<evidence type="ECO:0000313" key="11">
    <source>
        <dbReference type="Proteomes" id="UP000549394"/>
    </source>
</evidence>
<feature type="compositionally biased region" description="Polar residues" evidence="7">
    <location>
        <begin position="29"/>
        <end position="39"/>
    </location>
</feature>
<evidence type="ECO:0000256" key="1">
    <source>
        <dbReference type="ARBA" id="ARBA00004370"/>
    </source>
</evidence>
<evidence type="ECO:0000256" key="4">
    <source>
        <dbReference type="ARBA" id="ARBA00023054"/>
    </source>
</evidence>
<keyword evidence="3 8" id="KW-1133">Transmembrane helix</keyword>
<keyword evidence="5 8" id="KW-0472">Membrane</keyword>
<keyword evidence="11" id="KW-1185">Reference proteome</keyword>
<dbReference type="PROSITE" id="PS51469">
    <property type="entry name" value="SUN"/>
    <property type="match status" value="1"/>
</dbReference>
<evidence type="ECO:0000256" key="8">
    <source>
        <dbReference type="SAM" id="Phobius"/>
    </source>
</evidence>
<keyword evidence="4 6" id="KW-0175">Coiled coil</keyword>
<proteinExistence type="predicted"/>
<evidence type="ECO:0000313" key="10">
    <source>
        <dbReference type="EMBL" id="CAD5113505.1"/>
    </source>
</evidence>
<feature type="compositionally biased region" description="Polar residues" evidence="7">
    <location>
        <begin position="128"/>
        <end position="155"/>
    </location>
</feature>
<name>A0A7I8VAZ3_9ANNE</name>
<feature type="coiled-coil region" evidence="6">
    <location>
        <begin position="387"/>
        <end position="442"/>
    </location>
</feature>
<dbReference type="Proteomes" id="UP000549394">
    <property type="component" value="Unassembled WGS sequence"/>
</dbReference>
<evidence type="ECO:0000256" key="5">
    <source>
        <dbReference type="ARBA" id="ARBA00023136"/>
    </source>
</evidence>
<evidence type="ECO:0000256" key="6">
    <source>
        <dbReference type="SAM" id="Coils"/>
    </source>
</evidence>
<sequence>MDSTPRSKRSTTSQSMYRSSTVEHHGAETVSQVKYQRNSIKTRKISSQFRDDQDHTPSFKHSINTEIRKSTSSTKSSEKFNGSKNSLVSNWFEVEPKTDYTYSHTTSYQASGLKRSPPPNLSRRGLKQGSSRSLNLSTTLDRTSPNHTRAGTVYNNKTNNSQYDISLDENFKDFGSEKDFDSTASNNSSYIDTASIAELRSRVSQVTIVYAVSSFFTIWSTCVSYFSVIARISKRIASSEFLKSHWARYWSTKSVKSTQKEHMRSSTNERTFHNVTTWRSVLNIVKTIVTPSFIVHERQKQRSGAGLTLTLCYFLGFFLFSVLALALFMCLPQLLRSVSDTGFAGFEAPQIDKEIHLKDKNVQTLSDQGKKDELANLEKINLYLTTIQRDLNSLRSLEIRLETIEESLKAKSSVEKDESLMIEEIAKLKKNLKINNDKMSEMHDKYDKDIIILKEKIYSKSGESAYEKEFPYLKQAVENLRRDFTSHSNEISGSFNEVNSKMETYVTNQELKIALTNIQNDILNFNKSLDTLNMFGERFQDISEKIHVLESAVNDCKNSKRETDKSLIELRKAINSLKIDALQKNCCDEEKILSLIRRELKSGGHELYRDSSENLKLNDATKLNSKNCMTRGEVNVLVKRAFEIHLADKTGLPDYALESAGGSIVDTRCSVTYTEKKSLYRLFGMPIWYVITSPRAIIQPEMQPGNCWAMKGSKGSVVISLATKISPTSFSLEHISRKLSMDGTIASAPKDFSVIALEKPNDKFGENLGNFTYSDNGETLQNFAAKVFVNNTKYVLLKILSNHGQPSYTCIYRFRVHGHQNKP</sequence>
<protein>
    <submittedName>
        <fullName evidence="10">DgyrCDS2666</fullName>
    </submittedName>
</protein>
<dbReference type="PANTHER" id="PTHR12911:SF8">
    <property type="entry name" value="KLAROID PROTEIN-RELATED"/>
    <property type="match status" value="1"/>
</dbReference>
<accession>A0A7I8VAZ3</accession>
<dbReference type="OrthoDB" id="342281at2759"/>
<dbReference type="GO" id="GO:0034993">
    <property type="term" value="C:meiotic nuclear membrane microtubule tethering complex"/>
    <property type="evidence" value="ECO:0007669"/>
    <property type="project" value="TreeGrafter"/>
</dbReference>
<feature type="transmembrane region" description="Helical" evidence="8">
    <location>
        <begin position="307"/>
        <end position="329"/>
    </location>
</feature>
<feature type="transmembrane region" description="Helical" evidence="8">
    <location>
        <begin position="208"/>
        <end position="228"/>
    </location>
</feature>
<evidence type="ECO:0000256" key="7">
    <source>
        <dbReference type="SAM" id="MobiDB-lite"/>
    </source>
</evidence>
<feature type="domain" description="SUN" evidence="9">
    <location>
        <begin position="661"/>
        <end position="821"/>
    </location>
</feature>
<dbReference type="GO" id="GO:0043495">
    <property type="term" value="F:protein-membrane adaptor activity"/>
    <property type="evidence" value="ECO:0007669"/>
    <property type="project" value="TreeGrafter"/>
</dbReference>
<comment type="caution">
    <text evidence="10">The sequence shown here is derived from an EMBL/GenBank/DDBJ whole genome shotgun (WGS) entry which is preliminary data.</text>
</comment>
<dbReference type="FunFam" id="2.60.120.260:FF:000009">
    <property type="entry name" value="SUN domain-containing protein 1 isoform X1"/>
    <property type="match status" value="1"/>
</dbReference>
<feature type="region of interest" description="Disordered" evidence="7">
    <location>
        <begin position="1"/>
        <end position="82"/>
    </location>
</feature>
<evidence type="ECO:0000256" key="3">
    <source>
        <dbReference type="ARBA" id="ARBA00022989"/>
    </source>
</evidence>
<feature type="compositionally biased region" description="Polar residues" evidence="7">
    <location>
        <begin position="1"/>
        <end position="20"/>
    </location>
</feature>
<keyword evidence="2 8" id="KW-0812">Transmembrane</keyword>
<dbReference type="InterPro" id="IPR012919">
    <property type="entry name" value="SUN_dom"/>
</dbReference>
<dbReference type="Gene3D" id="2.60.120.260">
    <property type="entry name" value="Galactose-binding domain-like"/>
    <property type="match status" value="1"/>
</dbReference>
<dbReference type="PANTHER" id="PTHR12911">
    <property type="entry name" value="SAD1/UNC-84-LIKE PROTEIN-RELATED"/>
    <property type="match status" value="1"/>
</dbReference>
<evidence type="ECO:0000256" key="2">
    <source>
        <dbReference type="ARBA" id="ARBA00022692"/>
    </source>
</evidence>
<dbReference type="InterPro" id="IPR045119">
    <property type="entry name" value="SUN1-5"/>
</dbReference>
<feature type="region of interest" description="Disordered" evidence="7">
    <location>
        <begin position="107"/>
        <end position="155"/>
    </location>
</feature>
<dbReference type="Pfam" id="PF07738">
    <property type="entry name" value="Sad1_UNC"/>
    <property type="match status" value="1"/>
</dbReference>